<keyword evidence="10 11" id="KW-0472">Membrane</keyword>
<dbReference type="SMART" id="SM00388">
    <property type="entry name" value="HisKA"/>
    <property type="match status" value="1"/>
</dbReference>
<dbReference type="PANTHER" id="PTHR45436">
    <property type="entry name" value="SENSOR HISTIDINE KINASE YKOH"/>
    <property type="match status" value="1"/>
</dbReference>
<keyword evidence="9" id="KW-0902">Two-component regulatory system</keyword>
<dbReference type="PRINTS" id="PR00344">
    <property type="entry name" value="BCTRLSENSOR"/>
</dbReference>
<reference evidence="13" key="1">
    <citation type="journal article" date="2017" name="MBio">
        <title>Type VI secretion-mediated competition in the bee gut microbiome.</title>
        <authorList>
            <person name="Steele M.I."/>
            <person name="Kwong W.K."/>
            <person name="Powell J.E."/>
            <person name="Whiteley M."/>
            <person name="Moran N.A."/>
        </authorList>
    </citation>
    <scope>NUCLEOTIDE SEQUENCE [LARGE SCALE GENOMIC DNA]</scope>
    <source>
        <strain evidence="13">WkB273</strain>
    </source>
</reference>
<evidence type="ECO:0000256" key="10">
    <source>
        <dbReference type="ARBA" id="ARBA00023136"/>
    </source>
</evidence>
<keyword evidence="6 11" id="KW-0812">Transmembrane</keyword>
<feature type="transmembrane region" description="Helical" evidence="11">
    <location>
        <begin position="12"/>
        <end position="36"/>
    </location>
</feature>
<dbReference type="CDD" id="cd00075">
    <property type="entry name" value="HATPase"/>
    <property type="match status" value="1"/>
</dbReference>
<dbReference type="SMART" id="SM00387">
    <property type="entry name" value="HATPase_c"/>
    <property type="match status" value="1"/>
</dbReference>
<accession>A0A2N9X5W0</accession>
<proteinExistence type="predicted"/>
<keyword evidence="4" id="KW-0597">Phosphoprotein</keyword>
<feature type="domain" description="Histidine kinase" evidence="12">
    <location>
        <begin position="239"/>
        <end position="462"/>
    </location>
</feature>
<dbReference type="AlphaFoldDB" id="A0A2N9X5W0"/>
<dbReference type="InterPro" id="IPR003661">
    <property type="entry name" value="HisK_dim/P_dom"/>
</dbReference>
<evidence type="ECO:0000256" key="1">
    <source>
        <dbReference type="ARBA" id="ARBA00000085"/>
    </source>
</evidence>
<dbReference type="Pfam" id="PF02518">
    <property type="entry name" value="HATPase_c"/>
    <property type="match status" value="1"/>
</dbReference>
<evidence type="ECO:0000256" key="8">
    <source>
        <dbReference type="ARBA" id="ARBA00022989"/>
    </source>
</evidence>
<protein>
    <recommendedName>
        <fullName evidence="3">histidine kinase</fullName>
        <ecNumber evidence="3">2.7.13.3</ecNumber>
    </recommendedName>
</protein>
<comment type="subcellular location">
    <subcellularLocation>
        <location evidence="2">Membrane</location>
        <topology evidence="2">Multi-pass membrane protein</topology>
    </subcellularLocation>
</comment>
<dbReference type="Proteomes" id="UP000230202">
    <property type="component" value="Unassembled WGS sequence"/>
</dbReference>
<feature type="transmembrane region" description="Helical" evidence="11">
    <location>
        <begin position="159"/>
        <end position="178"/>
    </location>
</feature>
<keyword evidence="7" id="KW-0418">Kinase</keyword>
<evidence type="ECO:0000256" key="11">
    <source>
        <dbReference type="SAM" id="Phobius"/>
    </source>
</evidence>
<dbReference type="SUPFAM" id="SSF55874">
    <property type="entry name" value="ATPase domain of HSP90 chaperone/DNA topoisomerase II/histidine kinase"/>
    <property type="match status" value="1"/>
</dbReference>
<dbReference type="InterPro" id="IPR036097">
    <property type="entry name" value="HisK_dim/P_sf"/>
</dbReference>
<keyword evidence="14" id="KW-1185">Reference proteome</keyword>
<dbReference type="EMBL" id="MEIL01000029">
    <property type="protein sequence ID" value="PIT38563.1"/>
    <property type="molecule type" value="Genomic_DNA"/>
</dbReference>
<dbReference type="InterPro" id="IPR036890">
    <property type="entry name" value="HATPase_C_sf"/>
</dbReference>
<dbReference type="InterPro" id="IPR050428">
    <property type="entry name" value="TCS_sensor_his_kinase"/>
</dbReference>
<evidence type="ECO:0000313" key="13">
    <source>
        <dbReference type="EMBL" id="PIT38563.1"/>
    </source>
</evidence>
<dbReference type="EC" id="2.7.13.3" evidence="3"/>
<dbReference type="PANTHER" id="PTHR45436:SF15">
    <property type="entry name" value="SENSOR HISTIDINE KINASE CUSS"/>
    <property type="match status" value="1"/>
</dbReference>
<dbReference type="GO" id="GO:0000155">
    <property type="term" value="F:phosphorelay sensor kinase activity"/>
    <property type="evidence" value="ECO:0007669"/>
    <property type="project" value="InterPro"/>
</dbReference>
<dbReference type="SUPFAM" id="SSF47384">
    <property type="entry name" value="Homodimeric domain of signal transducing histidine kinase"/>
    <property type="match status" value="1"/>
</dbReference>
<keyword evidence="8 11" id="KW-1133">Transmembrane helix</keyword>
<organism evidence="13 14">
    <name type="scientific">Snodgrassella alvi</name>
    <dbReference type="NCBI Taxonomy" id="1196083"/>
    <lineage>
        <taxon>Bacteria</taxon>
        <taxon>Pseudomonadati</taxon>
        <taxon>Pseudomonadota</taxon>
        <taxon>Betaproteobacteria</taxon>
        <taxon>Neisseriales</taxon>
        <taxon>Neisseriaceae</taxon>
        <taxon>Snodgrassella</taxon>
    </lineage>
</organism>
<evidence type="ECO:0000256" key="6">
    <source>
        <dbReference type="ARBA" id="ARBA00022692"/>
    </source>
</evidence>
<comment type="caution">
    <text evidence="13">The sequence shown here is derived from an EMBL/GenBank/DDBJ whole genome shotgun (WGS) entry which is preliminary data.</text>
</comment>
<dbReference type="Gene3D" id="3.30.565.10">
    <property type="entry name" value="Histidine kinase-like ATPase, C-terminal domain"/>
    <property type="match status" value="1"/>
</dbReference>
<evidence type="ECO:0000259" key="12">
    <source>
        <dbReference type="PROSITE" id="PS50109"/>
    </source>
</evidence>
<name>A0A2N9X5W0_9NEIS</name>
<keyword evidence="5" id="KW-0808">Transferase</keyword>
<evidence type="ECO:0000256" key="2">
    <source>
        <dbReference type="ARBA" id="ARBA00004141"/>
    </source>
</evidence>
<evidence type="ECO:0000313" key="14">
    <source>
        <dbReference type="Proteomes" id="UP000230202"/>
    </source>
</evidence>
<evidence type="ECO:0000256" key="5">
    <source>
        <dbReference type="ARBA" id="ARBA00022679"/>
    </source>
</evidence>
<dbReference type="Gene3D" id="1.10.287.130">
    <property type="match status" value="1"/>
</dbReference>
<dbReference type="Pfam" id="PF00512">
    <property type="entry name" value="HisKA"/>
    <property type="match status" value="1"/>
</dbReference>
<dbReference type="PROSITE" id="PS50109">
    <property type="entry name" value="HIS_KIN"/>
    <property type="match status" value="1"/>
</dbReference>
<gene>
    <name evidence="13" type="ORF">BHC54_08510</name>
</gene>
<evidence type="ECO:0000256" key="9">
    <source>
        <dbReference type="ARBA" id="ARBA00023012"/>
    </source>
</evidence>
<dbReference type="InterPro" id="IPR005467">
    <property type="entry name" value="His_kinase_dom"/>
</dbReference>
<sequence>MAGGSTRIVSSLQWRLLLVITIVVTFIAIIGDILAYQTAFRETQDLQDAQLEQIAHLLDPRSSILRRDTQEDLNFPESARTLPKPRVLAQTLDSPYLNILMGDDNAVQNLQQLQDGFHNFTTVARHWRVYILTRERERIVVAQRTAYRNHIAKDSALSVVWPFLILMPLLWLFTAIWIRRLFRATQEMSTELTARNANDLSPLDTKHVPTEIRPFIIALNRLFSQLQAAIEHDKKFISHAAHELRTPITALTIQIARFDDPDLTKDIQHKLIGQIRAGIARTEQLLTQLLSMARAQHQQQQHIQAAHASTDLLPLLRDLIAEILPLAEQKQQNLSVDINEDIKLPISTNDLHTILKNILCNAIKYTPAGGHISIHTRQNAENELSMWIEDNGQGIAESERKLVFEPFYRILGNNENGSGLGLAIVKTLCEQWHISISLADSSLHNHEDKPGLAVILLFSIPDIQIQPQ</sequence>
<evidence type="ECO:0000256" key="7">
    <source>
        <dbReference type="ARBA" id="ARBA00022777"/>
    </source>
</evidence>
<dbReference type="RefSeq" id="WP_100152469.1">
    <property type="nucleotide sequence ID" value="NZ_MEIL01000029.1"/>
</dbReference>
<dbReference type="InterPro" id="IPR003594">
    <property type="entry name" value="HATPase_dom"/>
</dbReference>
<dbReference type="CDD" id="cd00082">
    <property type="entry name" value="HisKA"/>
    <property type="match status" value="1"/>
</dbReference>
<comment type="catalytic activity">
    <reaction evidence="1">
        <text>ATP + protein L-histidine = ADP + protein N-phospho-L-histidine.</text>
        <dbReference type="EC" id="2.7.13.3"/>
    </reaction>
</comment>
<evidence type="ECO:0000256" key="3">
    <source>
        <dbReference type="ARBA" id="ARBA00012438"/>
    </source>
</evidence>
<evidence type="ECO:0000256" key="4">
    <source>
        <dbReference type="ARBA" id="ARBA00022553"/>
    </source>
</evidence>
<dbReference type="InterPro" id="IPR004358">
    <property type="entry name" value="Sig_transdc_His_kin-like_C"/>
</dbReference>
<dbReference type="GO" id="GO:0005886">
    <property type="term" value="C:plasma membrane"/>
    <property type="evidence" value="ECO:0007669"/>
    <property type="project" value="TreeGrafter"/>
</dbReference>